<accession>A0A9P0F3B4</accession>
<evidence type="ECO:0000259" key="3">
    <source>
        <dbReference type="PROSITE" id="PS51140"/>
    </source>
</evidence>
<dbReference type="CDD" id="cd14279">
    <property type="entry name" value="CUE"/>
    <property type="match status" value="2"/>
</dbReference>
<dbReference type="InterPro" id="IPR009060">
    <property type="entry name" value="UBA-like_sf"/>
</dbReference>
<dbReference type="SUPFAM" id="SSF46934">
    <property type="entry name" value="UBA-like"/>
    <property type="match status" value="1"/>
</dbReference>
<evidence type="ECO:0000313" key="4">
    <source>
        <dbReference type="EMBL" id="CAH0386451.1"/>
    </source>
</evidence>
<feature type="domain" description="CUE" evidence="3">
    <location>
        <begin position="220"/>
        <end position="263"/>
    </location>
</feature>
<dbReference type="AlphaFoldDB" id="A0A9P0F3B4"/>
<feature type="region of interest" description="Disordered" evidence="1">
    <location>
        <begin position="189"/>
        <end position="221"/>
    </location>
</feature>
<reference evidence="4" key="1">
    <citation type="submission" date="2021-12" db="EMBL/GenBank/DDBJ databases">
        <authorList>
            <person name="King R."/>
        </authorList>
    </citation>
    <scope>NUCLEOTIDE SEQUENCE</scope>
</reference>
<gene>
    <name evidence="4" type="ORF">BEMITA_LOCUS5571</name>
</gene>
<dbReference type="CDD" id="cd00201">
    <property type="entry name" value="WW"/>
    <property type="match status" value="1"/>
</dbReference>
<proteinExistence type="predicted"/>
<sequence length="540" mass="59819">MADYAELNVLPPGWDSKYDPKTGRRYYVNYITRNASLEDPRLRRGPLSLSGQTFESIPIQHGSPQLSDARSSYNQPPFYHFHQDHLSYGKCSPLPSRTYSPLMGSSAADYHAYKMNESPYGSSNTIEQSVAKISALFPTVGETHIKTLLLKYHNREAVVVSALQVEKHPLATPGPYTSSLSGRQYSLQMTPPPGGKDSPRSGVGIITSPFRNTSPRPHSSPKMKLRYLKSVFPVVEETVLLDTLCGADNNVHLATEQLLTMGFNKRDTPTPRVVLKKRDEAEEEEEKLRQLLQSQRRSVSSALPPRMRSLEEKQDMKVKLKEQFKTIPERVIALALDSTNYDEERAAIILKTTVDQGEQEDQTDDCCKEKILTENDNCTESTSVYASPLIVGSSSDQNVDSSALNKENMSKHSKTRKEVLRRVSKGTSVAEDKTFKSPLRLKTAGANSSLVKGPNESLLIRDYVPWNGPDQRLISPNSSQIVPKGPNKSLLGQLLTAVGVNKELRKGPGKNLAKGSIYSPLASKNDDSQSISISSLKINS</sequence>
<dbReference type="GO" id="GO:0043130">
    <property type="term" value="F:ubiquitin binding"/>
    <property type="evidence" value="ECO:0007669"/>
    <property type="project" value="InterPro"/>
</dbReference>
<dbReference type="Gene3D" id="2.20.70.10">
    <property type="match status" value="1"/>
</dbReference>
<evidence type="ECO:0000256" key="1">
    <source>
        <dbReference type="SAM" id="MobiDB-lite"/>
    </source>
</evidence>
<dbReference type="Proteomes" id="UP001152759">
    <property type="component" value="Chromosome 3"/>
</dbReference>
<evidence type="ECO:0000313" key="5">
    <source>
        <dbReference type="Proteomes" id="UP001152759"/>
    </source>
</evidence>
<evidence type="ECO:0000259" key="2">
    <source>
        <dbReference type="PROSITE" id="PS50020"/>
    </source>
</evidence>
<dbReference type="KEGG" id="btab:109035048"/>
<dbReference type="SMART" id="SM00456">
    <property type="entry name" value="WW"/>
    <property type="match status" value="1"/>
</dbReference>
<dbReference type="EMBL" id="OU963864">
    <property type="protein sequence ID" value="CAH0386451.1"/>
    <property type="molecule type" value="Genomic_DNA"/>
</dbReference>
<feature type="domain" description="WW" evidence="2">
    <location>
        <begin position="8"/>
        <end position="42"/>
    </location>
</feature>
<protein>
    <submittedName>
        <fullName evidence="4">Uncharacterized protein</fullName>
    </submittedName>
</protein>
<dbReference type="InterPro" id="IPR001202">
    <property type="entry name" value="WW_dom"/>
</dbReference>
<dbReference type="InterPro" id="IPR003892">
    <property type="entry name" value="CUE"/>
</dbReference>
<dbReference type="Pfam" id="PF00397">
    <property type="entry name" value="WW"/>
    <property type="match status" value="1"/>
</dbReference>
<dbReference type="InterPro" id="IPR036020">
    <property type="entry name" value="WW_dom_sf"/>
</dbReference>
<dbReference type="PROSITE" id="PS50020">
    <property type="entry name" value="WW_DOMAIN_2"/>
    <property type="match status" value="1"/>
</dbReference>
<name>A0A9P0F3B4_BEMTA</name>
<dbReference type="SUPFAM" id="SSF51045">
    <property type="entry name" value="WW domain"/>
    <property type="match status" value="1"/>
</dbReference>
<keyword evidence="5" id="KW-1185">Reference proteome</keyword>
<organism evidence="4 5">
    <name type="scientific">Bemisia tabaci</name>
    <name type="common">Sweetpotato whitefly</name>
    <name type="synonym">Aleurodes tabaci</name>
    <dbReference type="NCBI Taxonomy" id="7038"/>
    <lineage>
        <taxon>Eukaryota</taxon>
        <taxon>Metazoa</taxon>
        <taxon>Ecdysozoa</taxon>
        <taxon>Arthropoda</taxon>
        <taxon>Hexapoda</taxon>
        <taxon>Insecta</taxon>
        <taxon>Pterygota</taxon>
        <taxon>Neoptera</taxon>
        <taxon>Paraneoptera</taxon>
        <taxon>Hemiptera</taxon>
        <taxon>Sternorrhyncha</taxon>
        <taxon>Aleyrodoidea</taxon>
        <taxon>Aleyrodidae</taxon>
        <taxon>Aleyrodinae</taxon>
        <taxon>Bemisia</taxon>
    </lineage>
</organism>
<dbReference type="PROSITE" id="PS51140">
    <property type="entry name" value="CUE"/>
    <property type="match status" value="1"/>
</dbReference>